<organism evidence="3 4">
    <name type="scientific">Ilex paraguariensis</name>
    <name type="common">yerba mate</name>
    <dbReference type="NCBI Taxonomy" id="185542"/>
    <lineage>
        <taxon>Eukaryota</taxon>
        <taxon>Viridiplantae</taxon>
        <taxon>Streptophyta</taxon>
        <taxon>Embryophyta</taxon>
        <taxon>Tracheophyta</taxon>
        <taxon>Spermatophyta</taxon>
        <taxon>Magnoliopsida</taxon>
        <taxon>eudicotyledons</taxon>
        <taxon>Gunneridae</taxon>
        <taxon>Pentapetalae</taxon>
        <taxon>asterids</taxon>
        <taxon>campanulids</taxon>
        <taxon>Aquifoliales</taxon>
        <taxon>Aquifoliaceae</taxon>
        <taxon>Ilex</taxon>
    </lineage>
</organism>
<protein>
    <recommendedName>
        <fullName evidence="2">K-box domain-containing protein</fullName>
    </recommendedName>
</protein>
<name>A0ABC8U9V3_9AQUA</name>
<sequence>MLSKEVAEKTHELRKLSGEELQGLDMNELMKLEKLLEGKLNRVLKTKGDKILKEIDALKNKEAQLMEENARLRQELWTYLMVKQMLFHKATHHGQSPTTVSQFILLRAAIALTLPSSWAYLSPTEQQGSEAFIGKE</sequence>
<keyword evidence="4" id="KW-1185">Reference proteome</keyword>
<dbReference type="EMBL" id="CAUOFW020007235">
    <property type="protein sequence ID" value="CAK9178145.1"/>
    <property type="molecule type" value="Genomic_DNA"/>
</dbReference>
<evidence type="ECO:0000313" key="4">
    <source>
        <dbReference type="Proteomes" id="UP001642360"/>
    </source>
</evidence>
<dbReference type="Pfam" id="PF01486">
    <property type="entry name" value="K-box"/>
    <property type="match status" value="1"/>
</dbReference>
<dbReference type="AlphaFoldDB" id="A0ABC8U9V3"/>
<dbReference type="PROSITE" id="PS51297">
    <property type="entry name" value="K_BOX"/>
    <property type="match status" value="1"/>
</dbReference>
<evidence type="ECO:0000313" key="3">
    <source>
        <dbReference type="EMBL" id="CAK9178145.1"/>
    </source>
</evidence>
<evidence type="ECO:0000256" key="1">
    <source>
        <dbReference type="SAM" id="Coils"/>
    </source>
</evidence>
<comment type="caution">
    <text evidence="3">The sequence shown here is derived from an EMBL/GenBank/DDBJ whole genome shotgun (WGS) entry which is preliminary data.</text>
</comment>
<evidence type="ECO:0000259" key="2">
    <source>
        <dbReference type="PROSITE" id="PS51297"/>
    </source>
</evidence>
<feature type="coiled-coil region" evidence="1">
    <location>
        <begin position="48"/>
        <end position="75"/>
    </location>
</feature>
<dbReference type="Proteomes" id="UP001642360">
    <property type="component" value="Unassembled WGS sequence"/>
</dbReference>
<gene>
    <name evidence="3" type="ORF">ILEXP_LOCUS48063</name>
</gene>
<dbReference type="InterPro" id="IPR002487">
    <property type="entry name" value="TF_Kbox"/>
</dbReference>
<feature type="domain" description="K-box" evidence="2">
    <location>
        <begin position="1"/>
        <end position="88"/>
    </location>
</feature>
<proteinExistence type="predicted"/>
<accession>A0ABC8U9V3</accession>
<reference evidence="3 4" key="1">
    <citation type="submission" date="2024-02" db="EMBL/GenBank/DDBJ databases">
        <authorList>
            <person name="Vignale AGUSTIN F."/>
            <person name="Sosa J E."/>
            <person name="Modenutti C."/>
        </authorList>
    </citation>
    <scope>NUCLEOTIDE SEQUENCE [LARGE SCALE GENOMIC DNA]</scope>
</reference>
<keyword evidence="1" id="KW-0175">Coiled coil</keyword>